<sequence length="272" mass="30300">MSTTRPRDRGCEQPTCRRAAAACRWTLALLLAAALRPEGALAAGGGHPDEAPLKLYFYERPPFHYSDAQGRVIGSTAASTEELLRRAELRVQWVPLPANRILNSLRSEQAPACSPGWYATPERRAEFWFSQPTMRDKPLIALLRADFDVPAGITAKAFFEQAQLRLLVKQNFSQGAYMNALIARMPESRVQRVALEVPGMVQMLKAKRADAIITTEAEAELFVQAAGLSMRDFRIVRFPDVPADEYRYIVCSRQVDAQLLARIDKAIAASKP</sequence>
<dbReference type="SMART" id="SM00062">
    <property type="entry name" value="PBPb"/>
    <property type="match status" value="1"/>
</dbReference>
<evidence type="ECO:0000256" key="1">
    <source>
        <dbReference type="ARBA" id="ARBA00022729"/>
    </source>
</evidence>
<feature type="chain" id="PRO_5047531944" evidence="2">
    <location>
        <begin position="43"/>
        <end position="272"/>
    </location>
</feature>
<evidence type="ECO:0000259" key="3">
    <source>
        <dbReference type="SMART" id="SM00062"/>
    </source>
</evidence>
<dbReference type="RefSeq" id="WP_290361258.1">
    <property type="nucleotide sequence ID" value="NZ_JAUHHC010000006.1"/>
</dbReference>
<keyword evidence="5" id="KW-1185">Reference proteome</keyword>
<dbReference type="EMBL" id="JAUHHC010000006">
    <property type="protein sequence ID" value="MDN3922952.1"/>
    <property type="molecule type" value="Genomic_DNA"/>
</dbReference>
<dbReference type="Pfam" id="PF00497">
    <property type="entry name" value="SBP_bac_3"/>
    <property type="match status" value="1"/>
</dbReference>
<accession>A0ABT8DZC9</accession>
<evidence type="ECO:0000313" key="4">
    <source>
        <dbReference type="EMBL" id="MDN3922952.1"/>
    </source>
</evidence>
<gene>
    <name evidence="4" type="ORF">QWJ38_21885</name>
</gene>
<comment type="caution">
    <text evidence="4">The sequence shown here is derived from an EMBL/GenBank/DDBJ whole genome shotgun (WGS) entry which is preliminary data.</text>
</comment>
<name>A0ABT8DZC9_9BURK</name>
<protein>
    <submittedName>
        <fullName evidence="4">Transporter substrate-binding domain-containing protein</fullName>
    </submittedName>
</protein>
<evidence type="ECO:0000256" key="2">
    <source>
        <dbReference type="SAM" id="SignalP"/>
    </source>
</evidence>
<reference evidence="4 5" key="1">
    <citation type="submission" date="2023-06" db="EMBL/GenBank/DDBJ databases">
        <title>Pelomonas sp. PFR6 16S ribosomal RNA gene Genome sequencing and assembly.</title>
        <authorList>
            <person name="Woo H."/>
        </authorList>
    </citation>
    <scope>NUCLEOTIDE SEQUENCE [LARGE SCALE GENOMIC DNA]</scope>
    <source>
        <strain evidence="4 5">PFR6</strain>
    </source>
</reference>
<dbReference type="Proteomes" id="UP001228044">
    <property type="component" value="Unassembled WGS sequence"/>
</dbReference>
<dbReference type="SUPFAM" id="SSF53850">
    <property type="entry name" value="Periplasmic binding protein-like II"/>
    <property type="match status" value="1"/>
</dbReference>
<dbReference type="PANTHER" id="PTHR35936">
    <property type="entry name" value="MEMBRANE-BOUND LYTIC MUREIN TRANSGLYCOSYLASE F"/>
    <property type="match status" value="1"/>
</dbReference>
<dbReference type="PANTHER" id="PTHR35936:SF19">
    <property type="entry name" value="AMINO-ACID-BINDING PROTEIN YXEM-RELATED"/>
    <property type="match status" value="1"/>
</dbReference>
<organism evidence="4 5">
    <name type="scientific">Roseateles violae</name>
    <dbReference type="NCBI Taxonomy" id="3058042"/>
    <lineage>
        <taxon>Bacteria</taxon>
        <taxon>Pseudomonadati</taxon>
        <taxon>Pseudomonadota</taxon>
        <taxon>Betaproteobacteria</taxon>
        <taxon>Burkholderiales</taxon>
        <taxon>Sphaerotilaceae</taxon>
        <taxon>Roseateles</taxon>
    </lineage>
</organism>
<keyword evidence="1 2" id="KW-0732">Signal</keyword>
<feature type="signal peptide" evidence="2">
    <location>
        <begin position="1"/>
        <end position="42"/>
    </location>
</feature>
<evidence type="ECO:0000313" key="5">
    <source>
        <dbReference type="Proteomes" id="UP001228044"/>
    </source>
</evidence>
<dbReference type="InterPro" id="IPR001638">
    <property type="entry name" value="Solute-binding_3/MltF_N"/>
</dbReference>
<feature type="domain" description="Solute-binding protein family 3/N-terminal" evidence="3">
    <location>
        <begin position="52"/>
        <end position="272"/>
    </location>
</feature>
<dbReference type="Gene3D" id="3.40.190.10">
    <property type="entry name" value="Periplasmic binding protein-like II"/>
    <property type="match status" value="2"/>
</dbReference>
<proteinExistence type="predicted"/>